<feature type="compositionally biased region" description="Low complexity" evidence="2">
    <location>
        <begin position="84"/>
        <end position="93"/>
    </location>
</feature>
<organism evidence="3 4">
    <name type="scientific">Rhodococcus pseudokoreensis</name>
    <dbReference type="NCBI Taxonomy" id="2811421"/>
    <lineage>
        <taxon>Bacteria</taxon>
        <taxon>Bacillati</taxon>
        <taxon>Actinomycetota</taxon>
        <taxon>Actinomycetes</taxon>
        <taxon>Mycobacteriales</taxon>
        <taxon>Nocardiaceae</taxon>
        <taxon>Rhodococcus</taxon>
    </lineage>
</organism>
<reference evidence="3 4" key="1">
    <citation type="journal article" date="2021" name="Microbiol. Resour. Announc.">
        <title>Complete Genome Sequences of Two Rhodococcus sp. Strains with Large and Linear Chromosomes, Isolated from Apple Rhizosphere.</title>
        <authorList>
            <person name="Benning S."/>
            <person name="Brugnone N."/>
            <person name="Siani R."/>
            <person name="Kublik S."/>
            <person name="Schloter M."/>
            <person name="Rad V."/>
        </authorList>
    </citation>
    <scope>NUCLEOTIDE SEQUENCE [LARGE SCALE GENOMIC DNA]</scope>
    <source>
        <strain evidence="3 4">R79</strain>
    </source>
</reference>
<keyword evidence="4" id="KW-1185">Reference proteome</keyword>
<feature type="region of interest" description="Disordered" evidence="2">
    <location>
        <begin position="81"/>
        <end position="107"/>
    </location>
</feature>
<evidence type="ECO:0000313" key="4">
    <source>
        <dbReference type="Proteomes" id="UP000662986"/>
    </source>
</evidence>
<dbReference type="Pfam" id="PF00702">
    <property type="entry name" value="Hydrolase"/>
    <property type="match status" value="1"/>
</dbReference>
<proteinExistence type="predicted"/>
<dbReference type="PANTHER" id="PTHR46594">
    <property type="entry name" value="P-TYPE CATION-TRANSPORTING ATPASE"/>
    <property type="match status" value="1"/>
</dbReference>
<accession>A0A974ZR84</accession>
<evidence type="ECO:0000313" key="3">
    <source>
        <dbReference type="EMBL" id="QSE87309.1"/>
    </source>
</evidence>
<keyword evidence="3" id="KW-0614">Plasmid</keyword>
<evidence type="ECO:0000256" key="2">
    <source>
        <dbReference type="SAM" id="MobiDB-lite"/>
    </source>
</evidence>
<dbReference type="InterPro" id="IPR023214">
    <property type="entry name" value="HAD_sf"/>
</dbReference>
<name>A0A974ZR84_9NOCA</name>
<dbReference type="InterPro" id="IPR036412">
    <property type="entry name" value="HAD-like_sf"/>
</dbReference>
<geneLocation type="plasmid" evidence="3 4">
    <name>unnamed5</name>
</geneLocation>
<evidence type="ECO:0000256" key="1">
    <source>
        <dbReference type="ARBA" id="ARBA00022723"/>
    </source>
</evidence>
<dbReference type="PANTHER" id="PTHR46594:SF6">
    <property type="entry name" value="COPPER-TRANSPORTING ATPASE RAN1"/>
    <property type="match status" value="1"/>
</dbReference>
<dbReference type="EMBL" id="CP070614">
    <property type="protein sequence ID" value="QSE87309.1"/>
    <property type="molecule type" value="Genomic_DNA"/>
</dbReference>
<dbReference type="Proteomes" id="UP000662986">
    <property type="component" value="Plasmid unnamed5"/>
</dbReference>
<sequence>MLTGDDPDTAAAVAAELGIDHWRAEVMPDDKPDAVRALQRGGHVVAMVGDGTNDAPVLAAVVHNASSVAVVGKQLAADPLHTLSSSNRSDSSRLPQRDSGPPFSAAPAWWSVPRYRDLADRAL</sequence>
<protein>
    <submittedName>
        <fullName evidence="3">Cation-translocating P-type ATPase</fullName>
    </submittedName>
</protein>
<dbReference type="SUPFAM" id="SSF56784">
    <property type="entry name" value="HAD-like"/>
    <property type="match status" value="1"/>
</dbReference>
<keyword evidence="1" id="KW-0479">Metal-binding</keyword>
<reference evidence="3 4" key="2">
    <citation type="journal article" date="2022" name="Arch. Microbiol.">
        <title>Rhodococcus pseudokoreensis sp. nov. isolated from the rhizosphere of young M26 apple rootstocks.</title>
        <authorList>
            <person name="Kampfer P."/>
            <person name="Glaeser S.P."/>
            <person name="Blom J."/>
            <person name="Wolf J."/>
            <person name="Benning S."/>
            <person name="Schloter M."/>
            <person name="Neumann-Schaal M."/>
        </authorList>
    </citation>
    <scope>NUCLEOTIDE SEQUENCE [LARGE SCALE GENOMIC DNA]</scope>
    <source>
        <strain evidence="3 4">R79</strain>
    </source>
</reference>
<gene>
    <name evidence="3" type="ORF">JWS13_01125</name>
</gene>
<dbReference type="Gene3D" id="3.40.50.1000">
    <property type="entry name" value="HAD superfamily/HAD-like"/>
    <property type="match status" value="1"/>
</dbReference>